<dbReference type="SMART" id="SM00717">
    <property type="entry name" value="SANT"/>
    <property type="match status" value="1"/>
</dbReference>
<dbReference type="InterPro" id="IPR017884">
    <property type="entry name" value="SANT_dom"/>
</dbReference>
<evidence type="ECO:0000256" key="1">
    <source>
        <dbReference type="ARBA" id="ARBA00022723"/>
    </source>
</evidence>
<keyword evidence="1" id="KW-0479">Metal-binding</keyword>
<keyword evidence="2" id="KW-0863">Zinc-finger</keyword>
<name>A0A5K4F4X7_SCHMA</name>
<keyword evidence="7" id="KW-1185">Reference proteome</keyword>
<evidence type="ECO:0000259" key="6">
    <source>
        <dbReference type="PROSITE" id="PS51294"/>
    </source>
</evidence>
<reference evidence="8" key="2">
    <citation type="submission" date="2019-11" db="UniProtKB">
        <authorList>
            <consortium name="WormBaseParasite"/>
        </authorList>
    </citation>
    <scope>IDENTIFICATION</scope>
    <source>
        <strain evidence="8">Puerto Rican</strain>
    </source>
</reference>
<dbReference type="PROSITE" id="PS51293">
    <property type="entry name" value="SANT"/>
    <property type="match status" value="1"/>
</dbReference>
<dbReference type="PANTHER" id="PTHR12374:SF20">
    <property type="entry name" value="TRANSCRIPTIONAL ADAPTER 2-ALPHA"/>
    <property type="match status" value="1"/>
</dbReference>
<dbReference type="Gene3D" id="1.10.10.60">
    <property type="entry name" value="Homeodomain-like"/>
    <property type="match status" value="1"/>
</dbReference>
<dbReference type="Pfam" id="PF25299">
    <property type="entry name" value="ZZ_ADA2"/>
    <property type="match status" value="1"/>
</dbReference>
<evidence type="ECO:0000259" key="4">
    <source>
        <dbReference type="PROSITE" id="PS50090"/>
    </source>
</evidence>
<dbReference type="InterPro" id="IPR017930">
    <property type="entry name" value="Myb_dom"/>
</dbReference>
<dbReference type="GO" id="GO:0008270">
    <property type="term" value="F:zinc ion binding"/>
    <property type="evidence" value="ECO:0007669"/>
    <property type="project" value="UniProtKB-KW"/>
</dbReference>
<dbReference type="PANTHER" id="PTHR12374">
    <property type="entry name" value="TRANSCRIPTIONAL ADAPTOR 2 ADA2 -RELATED"/>
    <property type="match status" value="1"/>
</dbReference>
<accession>A0A5K4F4X7</accession>
<dbReference type="SUPFAM" id="SSF46689">
    <property type="entry name" value="Homeodomain-like"/>
    <property type="match status" value="1"/>
</dbReference>
<dbReference type="GO" id="GO:0003682">
    <property type="term" value="F:chromatin binding"/>
    <property type="evidence" value="ECO:0007669"/>
    <property type="project" value="TreeGrafter"/>
</dbReference>
<dbReference type="InParanoid" id="A0A5K4F4X7"/>
<dbReference type="WBParaSite" id="Smp_310980.1">
    <property type="protein sequence ID" value="Smp_310980.1"/>
    <property type="gene ID" value="Smp_310980"/>
</dbReference>
<protein>
    <submittedName>
        <fullName evidence="8">SANT domain-containing protein</fullName>
    </submittedName>
</protein>
<dbReference type="InterPro" id="IPR055141">
    <property type="entry name" value="TADA2A_B-like_dom"/>
</dbReference>
<keyword evidence="3" id="KW-0862">Zinc</keyword>
<dbReference type="Pfam" id="PF22941">
    <property type="entry name" value="TADA2A-like_3rd"/>
    <property type="match status" value="1"/>
</dbReference>
<evidence type="ECO:0000259" key="5">
    <source>
        <dbReference type="PROSITE" id="PS51293"/>
    </source>
</evidence>
<evidence type="ECO:0000313" key="7">
    <source>
        <dbReference type="Proteomes" id="UP000008854"/>
    </source>
</evidence>
<reference evidence="7" key="1">
    <citation type="journal article" date="2012" name="PLoS Negl. Trop. Dis.">
        <title>A systematically improved high quality genome and transcriptome of the human blood fluke Schistosoma mansoni.</title>
        <authorList>
            <person name="Protasio A.V."/>
            <person name="Tsai I.J."/>
            <person name="Babbage A."/>
            <person name="Nichol S."/>
            <person name="Hunt M."/>
            <person name="Aslett M.A."/>
            <person name="De Silva N."/>
            <person name="Velarde G.S."/>
            <person name="Anderson T.J."/>
            <person name="Clark R.C."/>
            <person name="Davidson C."/>
            <person name="Dillon G.P."/>
            <person name="Holroyd N.E."/>
            <person name="LoVerde P.T."/>
            <person name="Lloyd C."/>
            <person name="McQuillan J."/>
            <person name="Oliveira G."/>
            <person name="Otto T.D."/>
            <person name="Parker-Manuel S.J."/>
            <person name="Quail M.A."/>
            <person name="Wilson R.A."/>
            <person name="Zerlotini A."/>
            <person name="Dunne D.W."/>
            <person name="Berriman M."/>
        </authorList>
    </citation>
    <scope>NUCLEOTIDE SEQUENCE [LARGE SCALE GENOMIC DNA]</scope>
    <source>
        <strain evidence="7">Puerto Rican</strain>
    </source>
</reference>
<evidence type="ECO:0000256" key="2">
    <source>
        <dbReference type="ARBA" id="ARBA00022771"/>
    </source>
</evidence>
<dbReference type="InterPro" id="IPR000433">
    <property type="entry name" value="Znf_ZZ"/>
</dbReference>
<dbReference type="Proteomes" id="UP000008854">
    <property type="component" value="Unassembled WGS sequence"/>
</dbReference>
<dbReference type="Pfam" id="PF00249">
    <property type="entry name" value="Myb_DNA-binding"/>
    <property type="match status" value="1"/>
</dbReference>
<dbReference type="PROSITE" id="PS50090">
    <property type="entry name" value="MYB_LIKE"/>
    <property type="match status" value="1"/>
</dbReference>
<organism evidence="7 8">
    <name type="scientific">Schistosoma mansoni</name>
    <name type="common">Blood fluke</name>
    <dbReference type="NCBI Taxonomy" id="6183"/>
    <lineage>
        <taxon>Eukaryota</taxon>
        <taxon>Metazoa</taxon>
        <taxon>Spiralia</taxon>
        <taxon>Lophotrochozoa</taxon>
        <taxon>Platyhelminthes</taxon>
        <taxon>Trematoda</taxon>
        <taxon>Digenea</taxon>
        <taxon>Strigeidida</taxon>
        <taxon>Schistosomatoidea</taxon>
        <taxon>Schistosomatidae</taxon>
        <taxon>Schistosoma</taxon>
    </lineage>
</organism>
<dbReference type="STRING" id="6183.A0A5K4F4X7"/>
<evidence type="ECO:0000313" key="8">
    <source>
        <dbReference type="WBParaSite" id="Smp_310980.1"/>
    </source>
</evidence>
<dbReference type="GO" id="GO:0006357">
    <property type="term" value="P:regulation of transcription by RNA polymerase II"/>
    <property type="evidence" value="ECO:0007669"/>
    <property type="project" value="TreeGrafter"/>
</dbReference>
<proteinExistence type="predicted"/>
<dbReference type="GO" id="GO:0070461">
    <property type="term" value="C:SAGA-type complex"/>
    <property type="evidence" value="ECO:0007669"/>
    <property type="project" value="UniProtKB-ARBA"/>
</dbReference>
<dbReference type="PROSITE" id="PS51294">
    <property type="entry name" value="HTH_MYB"/>
    <property type="match status" value="1"/>
</dbReference>
<feature type="domain" description="Myb-like" evidence="4">
    <location>
        <begin position="57"/>
        <end position="108"/>
    </location>
</feature>
<dbReference type="CDD" id="cd00167">
    <property type="entry name" value="SANT"/>
    <property type="match status" value="1"/>
</dbReference>
<sequence>MFSKLSKCCYCLEKISGFCIVCVECSVIKICVKCFSCGVEGGKHKKIHKYIIKRSEDDNPADNQWLLSEELKLLDALDTYGYGNWDEISAQLQSHSSMDCRDHYNKFYMSGTMKELMCSPCSSPFVKEHTYPNKIPDSEVENNLSCDLRLDHQKLLGYLPYRDEFEIEYLNSAEEVLNSVYTTSNCDELDKAFYLALMGIYNQYIQERHFRHRLARSHNLVTHLMRDLIRKQSKQKLSNYISRPGVIKRGCYTKRSSHGSVSRIKKVSRRLCYSDSCRKRETAYSPKLKNRVYRISDFNFNSNAMMSGRVDAEVFDQSLALTQKHLNCSYESIPTPQIQQYCISRQVLENNNNKDSSTANLNIPGMGQNLAVPNVTKTFLVRDDSWLTESCTSSEILDSGISSAESSSNSTTSCGNFSDQLNSNPLKSTIDLQLSSQRVLARPRSNSDSACNACIVRLKTQYPNWDGQTLPSNRLTNSAFSEIASVQNVIGCLFQSAEEVKTRLFAPQGRRRGRLARKFKTMSCLSHNQSTEQQNEQTFLKCSISNSENVNTESCGEIQYHTSGNEILQTNISSNSDIYNSLKSLTWLAENVETPLTVPVHRRRGRPPRNPRIPSSTSQSVYNAKSCEKTFLTHPQWLKPFFRYLSTSEAETFLKNLERERILRIELSQLIQDYCGFSMKTAVADCVVREDSSSRFDLYKNLSSLCSSTSTSPLLPPSTSPVSKKSTASFVHHRLSNFMKLRKLKRSFSTTTRKPVHNFASNKMNQYRSFAHYNNYNLRRLNFANRINQKISCKRTQPVFN</sequence>
<dbReference type="GO" id="GO:0006338">
    <property type="term" value="P:chromatin remodeling"/>
    <property type="evidence" value="ECO:0007669"/>
    <property type="project" value="TreeGrafter"/>
</dbReference>
<dbReference type="AlphaFoldDB" id="A0A5K4F4X7"/>
<dbReference type="GO" id="GO:0005634">
    <property type="term" value="C:nucleus"/>
    <property type="evidence" value="ECO:0007669"/>
    <property type="project" value="TreeGrafter"/>
</dbReference>
<feature type="domain" description="HTH myb-type" evidence="6">
    <location>
        <begin position="65"/>
        <end position="112"/>
    </location>
</feature>
<dbReference type="InterPro" id="IPR009057">
    <property type="entry name" value="Homeodomain-like_sf"/>
</dbReference>
<feature type="domain" description="SANT" evidence="5">
    <location>
        <begin position="69"/>
        <end position="112"/>
    </location>
</feature>
<dbReference type="InterPro" id="IPR001005">
    <property type="entry name" value="SANT/Myb"/>
</dbReference>
<evidence type="ECO:0000256" key="3">
    <source>
        <dbReference type="ARBA" id="ARBA00022833"/>
    </source>
</evidence>
<dbReference type="GO" id="GO:0003713">
    <property type="term" value="F:transcription coactivator activity"/>
    <property type="evidence" value="ECO:0007669"/>
    <property type="project" value="TreeGrafter"/>
</dbReference>